<dbReference type="AlphaFoldDB" id="A0A329SBN2"/>
<proteinExistence type="predicted"/>
<organism evidence="6 7">
    <name type="scientific">Phytophthora cactorum</name>
    <dbReference type="NCBI Taxonomy" id="29920"/>
    <lineage>
        <taxon>Eukaryota</taxon>
        <taxon>Sar</taxon>
        <taxon>Stramenopiles</taxon>
        <taxon>Oomycota</taxon>
        <taxon>Peronosporomycetes</taxon>
        <taxon>Peronosporales</taxon>
        <taxon>Peronosporaceae</taxon>
        <taxon>Phytophthora</taxon>
    </lineage>
</organism>
<evidence type="ECO:0000313" key="7">
    <source>
        <dbReference type="Proteomes" id="UP000251314"/>
    </source>
</evidence>
<dbReference type="EMBL" id="RCML01000442">
    <property type="protein sequence ID" value="KAG2976947.1"/>
    <property type="molecule type" value="Genomic_DNA"/>
</dbReference>
<evidence type="ECO:0000256" key="1">
    <source>
        <dbReference type="SAM" id="MobiDB-lite"/>
    </source>
</evidence>
<name>A0A329SBN2_9STRA</name>
<evidence type="ECO:0000313" key="4">
    <source>
        <dbReference type="EMBL" id="KAG3212784.1"/>
    </source>
</evidence>
<reference evidence="5" key="3">
    <citation type="submission" date="2021-01" db="EMBL/GenBank/DDBJ databases">
        <title>Phytophthora aleatoria, a newly-described species from Pinus radiata is distinct from Phytophthora cactorum isolates based on comparative genomics.</title>
        <authorList>
            <person name="Mcdougal R."/>
            <person name="Panda P."/>
            <person name="Williams N."/>
            <person name="Studholme D.J."/>
        </authorList>
    </citation>
    <scope>NUCLEOTIDE SEQUENCE</scope>
    <source>
        <strain evidence="5">NZFS 3830</strain>
    </source>
</reference>
<evidence type="ECO:0000313" key="2">
    <source>
        <dbReference type="EMBL" id="KAG2934305.1"/>
    </source>
</evidence>
<dbReference type="Proteomes" id="UP000251314">
    <property type="component" value="Unassembled WGS sequence"/>
</dbReference>
<dbReference type="EMBL" id="RCMK01000354">
    <property type="protein sequence ID" value="KAG2934305.1"/>
    <property type="molecule type" value="Genomic_DNA"/>
</dbReference>
<dbReference type="Proteomes" id="UP000688947">
    <property type="component" value="Unassembled WGS sequence"/>
</dbReference>
<reference evidence="2" key="2">
    <citation type="submission" date="2018-10" db="EMBL/GenBank/DDBJ databases">
        <title>Effector identification in a new, highly contiguous assembly of the strawberry crown rot pathogen Phytophthora cactorum.</title>
        <authorList>
            <person name="Armitage A.D."/>
            <person name="Nellist C.F."/>
            <person name="Bates H."/>
            <person name="Vickerstaff R.J."/>
            <person name="Harrison R.J."/>
        </authorList>
    </citation>
    <scope>NUCLEOTIDE SEQUENCE</scope>
    <source>
        <strain evidence="2">4040</strain>
        <strain evidence="3">P415</strain>
        <strain evidence="4">P421</strain>
    </source>
</reference>
<evidence type="ECO:0000313" key="5">
    <source>
        <dbReference type="EMBL" id="KAG6955410.1"/>
    </source>
</evidence>
<dbReference type="Proteomes" id="UP000736787">
    <property type="component" value="Unassembled WGS sequence"/>
</dbReference>
<keyword evidence="7" id="KW-1185">Reference proteome</keyword>
<feature type="compositionally biased region" description="Polar residues" evidence="1">
    <location>
        <begin position="1"/>
        <end position="10"/>
    </location>
</feature>
<reference evidence="6 7" key="1">
    <citation type="submission" date="2018-01" db="EMBL/GenBank/DDBJ databases">
        <title>Draft genome of the strawberry crown rot pathogen Phytophthora cactorum.</title>
        <authorList>
            <person name="Armitage A.D."/>
            <person name="Lysoe E."/>
            <person name="Nellist C.F."/>
            <person name="Harrison R.J."/>
            <person name="Brurberg M.B."/>
        </authorList>
    </citation>
    <scope>NUCLEOTIDE SEQUENCE [LARGE SCALE GENOMIC DNA]</scope>
    <source>
        <strain evidence="6 7">10300</strain>
    </source>
</reference>
<dbReference type="OrthoDB" id="100132at2759"/>
<sequence length="86" mass="10225">MYPTLQTKQQSEVEKHQQRYSRKKQARYRKNQSGHMMNLEKENEQEIERLKRRRLSTAVAFLHGKTCGVQLSSTFVSFDTAYKNQS</sequence>
<dbReference type="EMBL" id="RCMV01000799">
    <property type="protein sequence ID" value="KAG3212784.1"/>
    <property type="molecule type" value="Genomic_DNA"/>
</dbReference>
<evidence type="ECO:0000313" key="3">
    <source>
        <dbReference type="EMBL" id="KAG2976947.1"/>
    </source>
</evidence>
<dbReference type="Proteomes" id="UP000760860">
    <property type="component" value="Unassembled WGS sequence"/>
</dbReference>
<gene>
    <name evidence="5" type="ORF">JG687_00011222</name>
    <name evidence="6" type="ORF">PC110_g9413</name>
    <name evidence="2" type="ORF">PC117_g12690</name>
    <name evidence="3" type="ORF">PC118_g13160</name>
    <name evidence="4" type="ORF">PC129_g16267</name>
</gene>
<protein>
    <submittedName>
        <fullName evidence="6">Uncharacterized protein</fullName>
    </submittedName>
</protein>
<accession>A0A329SBN2</accession>
<dbReference type="VEuPathDB" id="FungiDB:PC110_g9413"/>
<dbReference type="EMBL" id="JAENGZ010000676">
    <property type="protein sequence ID" value="KAG6955410.1"/>
    <property type="molecule type" value="Genomic_DNA"/>
</dbReference>
<evidence type="ECO:0000313" key="6">
    <source>
        <dbReference type="EMBL" id="RAW34253.1"/>
    </source>
</evidence>
<feature type="region of interest" description="Disordered" evidence="1">
    <location>
        <begin position="1"/>
        <end position="43"/>
    </location>
</feature>
<dbReference type="EMBL" id="MJFZ01000207">
    <property type="protein sequence ID" value="RAW34253.1"/>
    <property type="molecule type" value="Genomic_DNA"/>
</dbReference>
<dbReference type="Proteomes" id="UP000697107">
    <property type="component" value="Unassembled WGS sequence"/>
</dbReference>
<comment type="caution">
    <text evidence="6">The sequence shown here is derived from an EMBL/GenBank/DDBJ whole genome shotgun (WGS) entry which is preliminary data.</text>
</comment>
<feature type="compositionally biased region" description="Basic residues" evidence="1">
    <location>
        <begin position="18"/>
        <end position="32"/>
    </location>
</feature>